<dbReference type="GO" id="GO:0004674">
    <property type="term" value="F:protein serine/threonine kinase activity"/>
    <property type="evidence" value="ECO:0007669"/>
    <property type="project" value="UniProtKB-EC"/>
</dbReference>
<dbReference type="Gene3D" id="1.10.510.10">
    <property type="entry name" value="Transferase(Phosphotransferase) domain 1"/>
    <property type="match status" value="1"/>
</dbReference>
<dbReference type="GO" id="GO:0005524">
    <property type="term" value="F:ATP binding"/>
    <property type="evidence" value="ECO:0007669"/>
    <property type="project" value="InterPro"/>
</dbReference>
<dbReference type="GeneID" id="64660759"/>
<dbReference type="EC" id="2.7.11.1" evidence="1"/>
<dbReference type="InterPro" id="IPR000719">
    <property type="entry name" value="Prot_kinase_dom"/>
</dbReference>
<sequence>MHNNPITISSDDEINNDRDMSGANKEQSGEDEINILLAVVYHAQNFLNDDVVAITLKPVTNNPSSVEREYNILKQLEDGVGIPRALWFGRESTYHALALDLLGPSLHKLFLACNHKFTLQTVVNLGDQLLLHLEYIHSHGFVHGDIKPHNILVDNLKQITYVIDFGIAKKYWNTATQSHIPFRQGRYLTGIPTFASINNHLGLELGHCDDLESLAYMLIYFLHGSLAWLNSDHEKLSSSLILERKVDTTIADLCDGIPAAFANILVYLCSLSFLEDPDYDHLCSLLHDLCTAGPAPTTALFGFQLSYHIFPSPSSL</sequence>
<reference evidence="4" key="1">
    <citation type="journal article" date="2020" name="New Phytol.">
        <title>Comparative genomics reveals dynamic genome evolution in host specialist ectomycorrhizal fungi.</title>
        <authorList>
            <person name="Lofgren L.A."/>
            <person name="Nguyen N.H."/>
            <person name="Vilgalys R."/>
            <person name="Ruytinx J."/>
            <person name="Liao H.L."/>
            <person name="Branco S."/>
            <person name="Kuo A."/>
            <person name="LaButti K."/>
            <person name="Lipzen A."/>
            <person name="Andreopoulos W."/>
            <person name="Pangilinan J."/>
            <person name="Riley R."/>
            <person name="Hundley H."/>
            <person name="Na H."/>
            <person name="Barry K."/>
            <person name="Grigoriev I.V."/>
            <person name="Stajich J.E."/>
            <person name="Kennedy P.G."/>
        </authorList>
    </citation>
    <scope>NUCLEOTIDE SEQUENCE</scope>
    <source>
        <strain evidence="4">FC203</strain>
    </source>
</reference>
<proteinExistence type="predicted"/>
<comment type="caution">
    <text evidence="4">The sequence shown here is derived from an EMBL/GenBank/DDBJ whole genome shotgun (WGS) entry which is preliminary data.</text>
</comment>
<dbReference type="RefSeq" id="XP_041229975.1">
    <property type="nucleotide sequence ID" value="XM_041366461.1"/>
</dbReference>
<dbReference type="PANTHER" id="PTHR11909">
    <property type="entry name" value="CASEIN KINASE-RELATED"/>
    <property type="match status" value="1"/>
</dbReference>
<evidence type="ECO:0000313" key="5">
    <source>
        <dbReference type="Proteomes" id="UP001195769"/>
    </source>
</evidence>
<dbReference type="AlphaFoldDB" id="A0AAD4EE14"/>
<dbReference type="SMART" id="SM00220">
    <property type="entry name" value="S_TKc"/>
    <property type="match status" value="1"/>
</dbReference>
<accession>A0AAD4EE14</accession>
<dbReference type="Pfam" id="PF00069">
    <property type="entry name" value="Pkinase"/>
    <property type="match status" value="1"/>
</dbReference>
<feature type="domain" description="Protein kinase" evidence="3">
    <location>
        <begin position="22"/>
        <end position="290"/>
    </location>
</feature>
<evidence type="ECO:0000256" key="1">
    <source>
        <dbReference type="ARBA" id="ARBA00012513"/>
    </source>
</evidence>
<keyword evidence="5" id="KW-1185">Reference proteome</keyword>
<dbReference type="Proteomes" id="UP001195769">
    <property type="component" value="Unassembled WGS sequence"/>
</dbReference>
<protein>
    <recommendedName>
        <fullName evidence="1">non-specific serine/threonine protein kinase</fullName>
        <ecNumber evidence="1">2.7.11.1</ecNumber>
    </recommendedName>
</protein>
<dbReference type="EMBL" id="JABBWK010000010">
    <property type="protein sequence ID" value="KAG1904400.1"/>
    <property type="molecule type" value="Genomic_DNA"/>
</dbReference>
<keyword evidence="4" id="KW-0808">Transferase</keyword>
<dbReference type="PROSITE" id="PS00108">
    <property type="entry name" value="PROTEIN_KINASE_ST"/>
    <property type="match status" value="1"/>
</dbReference>
<dbReference type="CDD" id="cd14016">
    <property type="entry name" value="STKc_CK1"/>
    <property type="match status" value="1"/>
</dbReference>
<gene>
    <name evidence="4" type="ORF">F5891DRAFT_1184613</name>
</gene>
<dbReference type="InterPro" id="IPR011009">
    <property type="entry name" value="Kinase-like_dom_sf"/>
</dbReference>
<dbReference type="InterPro" id="IPR008271">
    <property type="entry name" value="Ser/Thr_kinase_AS"/>
</dbReference>
<evidence type="ECO:0000313" key="4">
    <source>
        <dbReference type="EMBL" id="KAG1904400.1"/>
    </source>
</evidence>
<evidence type="ECO:0000259" key="3">
    <source>
        <dbReference type="PROSITE" id="PS50011"/>
    </source>
</evidence>
<dbReference type="SUPFAM" id="SSF56112">
    <property type="entry name" value="Protein kinase-like (PK-like)"/>
    <property type="match status" value="1"/>
</dbReference>
<dbReference type="InterPro" id="IPR050235">
    <property type="entry name" value="CK1_Ser-Thr_kinase"/>
</dbReference>
<name>A0AAD4EE14_9AGAM</name>
<organism evidence="4 5">
    <name type="scientific">Suillus fuscotomentosus</name>
    <dbReference type="NCBI Taxonomy" id="1912939"/>
    <lineage>
        <taxon>Eukaryota</taxon>
        <taxon>Fungi</taxon>
        <taxon>Dikarya</taxon>
        <taxon>Basidiomycota</taxon>
        <taxon>Agaricomycotina</taxon>
        <taxon>Agaricomycetes</taxon>
        <taxon>Agaricomycetidae</taxon>
        <taxon>Boletales</taxon>
        <taxon>Suillineae</taxon>
        <taxon>Suillaceae</taxon>
        <taxon>Suillus</taxon>
    </lineage>
</organism>
<evidence type="ECO:0000256" key="2">
    <source>
        <dbReference type="SAM" id="MobiDB-lite"/>
    </source>
</evidence>
<keyword evidence="4" id="KW-0418">Kinase</keyword>
<feature type="region of interest" description="Disordered" evidence="2">
    <location>
        <begin position="1"/>
        <end position="26"/>
    </location>
</feature>
<dbReference type="PROSITE" id="PS50011">
    <property type="entry name" value="PROTEIN_KINASE_DOM"/>
    <property type="match status" value="1"/>
</dbReference>